<protein>
    <submittedName>
        <fullName evidence="1">Uncharacterized protein</fullName>
    </submittedName>
</protein>
<sequence length="37" mass="4281">MLSLVAAVIIDIRFLCVFRYLRCLNDLDNSFAAQTFQ</sequence>
<feature type="non-terminal residue" evidence="1">
    <location>
        <position position="37"/>
    </location>
</feature>
<dbReference type="AlphaFoldDB" id="A0A381TK10"/>
<name>A0A381TK10_9ZZZZ</name>
<organism evidence="1">
    <name type="scientific">marine metagenome</name>
    <dbReference type="NCBI Taxonomy" id="408172"/>
    <lineage>
        <taxon>unclassified sequences</taxon>
        <taxon>metagenomes</taxon>
        <taxon>ecological metagenomes</taxon>
    </lineage>
</organism>
<evidence type="ECO:0000313" key="1">
    <source>
        <dbReference type="EMBL" id="SVA16114.1"/>
    </source>
</evidence>
<gene>
    <name evidence="1" type="ORF">METZ01_LOCUS68968</name>
</gene>
<dbReference type="EMBL" id="UINC01004685">
    <property type="protein sequence ID" value="SVA16114.1"/>
    <property type="molecule type" value="Genomic_DNA"/>
</dbReference>
<reference evidence="1" key="1">
    <citation type="submission" date="2018-05" db="EMBL/GenBank/DDBJ databases">
        <authorList>
            <person name="Lanie J.A."/>
            <person name="Ng W.-L."/>
            <person name="Kazmierczak K.M."/>
            <person name="Andrzejewski T.M."/>
            <person name="Davidsen T.M."/>
            <person name="Wayne K.J."/>
            <person name="Tettelin H."/>
            <person name="Glass J.I."/>
            <person name="Rusch D."/>
            <person name="Podicherti R."/>
            <person name="Tsui H.-C.T."/>
            <person name="Winkler M.E."/>
        </authorList>
    </citation>
    <scope>NUCLEOTIDE SEQUENCE</scope>
</reference>
<proteinExistence type="predicted"/>
<accession>A0A381TK10</accession>